<evidence type="ECO:0000256" key="3">
    <source>
        <dbReference type="SAM" id="MobiDB-lite"/>
    </source>
</evidence>
<dbReference type="InterPro" id="IPR043128">
    <property type="entry name" value="Rev_trsase/Diguanyl_cyclase"/>
</dbReference>
<feature type="domain" description="Reverse transcriptase" evidence="4">
    <location>
        <begin position="194"/>
        <end position="284"/>
    </location>
</feature>
<evidence type="ECO:0000256" key="1">
    <source>
        <dbReference type="ARBA" id="ARBA00010879"/>
    </source>
</evidence>
<evidence type="ECO:0000313" key="5">
    <source>
        <dbReference type="Ensembl" id="ENSHHUP00000076675.1"/>
    </source>
</evidence>
<dbReference type="STRING" id="62062.ENSHHUP00000076675"/>
<dbReference type="Ensembl" id="ENSHHUT00000079173.1">
    <property type="protein sequence ID" value="ENSHHUP00000076675.1"/>
    <property type="gene ID" value="ENSHHUG00000044856.1"/>
</dbReference>
<dbReference type="GO" id="GO:0004523">
    <property type="term" value="F:RNA-DNA hybrid ribonuclease activity"/>
    <property type="evidence" value="ECO:0007669"/>
    <property type="project" value="UniProtKB-EC"/>
</dbReference>
<comment type="similarity">
    <text evidence="1">Belongs to the beta type-B retroviral polymerase family. HERV class-II K(HML-2) pol subfamily.</text>
</comment>
<reference evidence="5" key="2">
    <citation type="submission" date="2025-08" db="UniProtKB">
        <authorList>
            <consortium name="Ensembl"/>
        </authorList>
    </citation>
    <scope>IDENTIFICATION</scope>
</reference>
<reference evidence="6" key="1">
    <citation type="submission" date="2018-06" db="EMBL/GenBank/DDBJ databases">
        <title>Genome assembly of Danube salmon.</title>
        <authorList>
            <person name="Macqueen D.J."/>
            <person name="Gundappa M.K."/>
        </authorList>
    </citation>
    <scope>NUCLEOTIDE SEQUENCE [LARGE SCALE GENOMIC DNA]</scope>
</reference>
<dbReference type="FunFam" id="3.30.70.270:FF:000003">
    <property type="entry name" value="Transposon Ty3-G Gag-Pol polyprotein"/>
    <property type="match status" value="1"/>
</dbReference>
<dbReference type="AlphaFoldDB" id="A0A4W5QRZ7"/>
<protein>
    <recommendedName>
        <fullName evidence="2">ribonuclease H</fullName>
        <ecNumber evidence="2">3.1.26.4</ecNumber>
    </recommendedName>
</protein>
<evidence type="ECO:0000313" key="6">
    <source>
        <dbReference type="Proteomes" id="UP000314982"/>
    </source>
</evidence>
<name>A0A4W5QRZ7_9TELE</name>
<dbReference type="InterPro" id="IPR051320">
    <property type="entry name" value="Viral_Replic_Matur_Polypro"/>
</dbReference>
<feature type="compositionally biased region" description="Polar residues" evidence="3">
    <location>
        <begin position="8"/>
        <end position="26"/>
    </location>
</feature>
<dbReference type="FunFam" id="3.30.70.270:FF:000020">
    <property type="entry name" value="Transposon Tf2-6 polyprotein-like Protein"/>
    <property type="match status" value="1"/>
</dbReference>
<evidence type="ECO:0000259" key="4">
    <source>
        <dbReference type="Pfam" id="PF00078"/>
    </source>
</evidence>
<feature type="region of interest" description="Disordered" evidence="3">
    <location>
        <begin position="1"/>
        <end position="64"/>
    </location>
</feature>
<dbReference type="GeneTree" id="ENSGT01100000263500"/>
<sequence>MERKFDFTCTSRDSTSPPSHPGSPQWSRGREHPRFPDLPRESPRRALGTVSRAHATRQGWAVASRTATPDQFLLRESQRDHSVPAHPVPPDPRGFGILLAPATQQLINWSTGAIMGWSPFCHAHCLKSAQPAPGRLGPRRWVRISPPWLKTTHFLGLRATLRGPVCSPSCIYETPTTCADTRWGRVEDRLQHCQRPLRIYLVMPFGLNNAPAVFKALVNDVLHDMLNQFVFVYIDDILVFFRSSQEHVLHVWQVLQRLLENQLFVKAEKCEFHRSTIPFLGYIISAGSVTMDTEKVKAVVDWPQPTSRVQLQCILGFVNFYHSFIRGYSTLASSLSALTSTKVPFTWSTAVDRVFQDLKHRVTTAPILVHPDPDDGSNP</sequence>
<feature type="compositionally biased region" description="Basic and acidic residues" evidence="3">
    <location>
        <begin position="28"/>
        <end position="44"/>
    </location>
</feature>
<dbReference type="PANTHER" id="PTHR33064">
    <property type="entry name" value="POL PROTEIN"/>
    <property type="match status" value="1"/>
</dbReference>
<dbReference type="PANTHER" id="PTHR33064:SF37">
    <property type="entry name" value="RIBONUCLEASE H"/>
    <property type="match status" value="1"/>
</dbReference>
<keyword evidence="6" id="KW-1185">Reference proteome</keyword>
<organism evidence="5 6">
    <name type="scientific">Hucho hucho</name>
    <name type="common">huchen</name>
    <dbReference type="NCBI Taxonomy" id="62062"/>
    <lineage>
        <taxon>Eukaryota</taxon>
        <taxon>Metazoa</taxon>
        <taxon>Chordata</taxon>
        <taxon>Craniata</taxon>
        <taxon>Vertebrata</taxon>
        <taxon>Euteleostomi</taxon>
        <taxon>Actinopterygii</taxon>
        <taxon>Neopterygii</taxon>
        <taxon>Teleostei</taxon>
        <taxon>Protacanthopterygii</taxon>
        <taxon>Salmoniformes</taxon>
        <taxon>Salmonidae</taxon>
        <taxon>Salmoninae</taxon>
        <taxon>Hucho</taxon>
    </lineage>
</organism>
<dbReference type="Pfam" id="PF00078">
    <property type="entry name" value="RVT_1"/>
    <property type="match status" value="1"/>
</dbReference>
<evidence type="ECO:0000256" key="2">
    <source>
        <dbReference type="ARBA" id="ARBA00012180"/>
    </source>
</evidence>
<proteinExistence type="inferred from homology"/>
<dbReference type="EC" id="3.1.26.4" evidence="2"/>
<reference evidence="5" key="3">
    <citation type="submission" date="2025-09" db="UniProtKB">
        <authorList>
            <consortium name="Ensembl"/>
        </authorList>
    </citation>
    <scope>IDENTIFICATION</scope>
</reference>
<dbReference type="InterPro" id="IPR043502">
    <property type="entry name" value="DNA/RNA_pol_sf"/>
</dbReference>
<dbReference type="SUPFAM" id="SSF56672">
    <property type="entry name" value="DNA/RNA polymerases"/>
    <property type="match status" value="1"/>
</dbReference>
<dbReference type="Gene3D" id="3.30.70.270">
    <property type="match status" value="2"/>
</dbReference>
<dbReference type="CDD" id="cd01647">
    <property type="entry name" value="RT_LTR"/>
    <property type="match status" value="1"/>
</dbReference>
<accession>A0A4W5QRZ7</accession>
<dbReference type="InterPro" id="IPR000477">
    <property type="entry name" value="RT_dom"/>
</dbReference>
<dbReference type="Proteomes" id="UP000314982">
    <property type="component" value="Unassembled WGS sequence"/>
</dbReference>